<dbReference type="Proteomes" id="UP000440578">
    <property type="component" value="Unassembled WGS sequence"/>
</dbReference>
<evidence type="ECO:0000256" key="2">
    <source>
        <dbReference type="PROSITE-ProRule" id="PRU00124"/>
    </source>
</evidence>
<dbReference type="PANTHER" id="PTHR21105:SF0">
    <property type="entry name" value="GH16255P"/>
    <property type="match status" value="1"/>
</dbReference>
<feature type="compositionally biased region" description="Basic residues" evidence="3">
    <location>
        <begin position="139"/>
        <end position="151"/>
    </location>
</feature>
<protein>
    <submittedName>
        <fullName evidence="4">Uncharacterized protein</fullName>
    </submittedName>
</protein>
<dbReference type="EMBL" id="VIIS01002212">
    <property type="protein sequence ID" value="KAF0287079.1"/>
    <property type="molecule type" value="Genomic_DNA"/>
</dbReference>
<name>A0A6A4V1T7_AMPAM</name>
<dbReference type="OrthoDB" id="6417936at2759"/>
<keyword evidence="1" id="KW-1015">Disulfide bond</keyword>
<dbReference type="InterPro" id="IPR036055">
    <property type="entry name" value="LDL_receptor-like_sf"/>
</dbReference>
<dbReference type="PROSITE" id="PS50068">
    <property type="entry name" value="LDLRA_2"/>
    <property type="match status" value="1"/>
</dbReference>
<dbReference type="PANTHER" id="PTHR21105">
    <property type="entry name" value="GH16255P"/>
    <property type="match status" value="1"/>
</dbReference>
<dbReference type="GO" id="GO:0030297">
    <property type="term" value="F:transmembrane receptor protein tyrosine kinase activator activity"/>
    <property type="evidence" value="ECO:0007669"/>
    <property type="project" value="TreeGrafter"/>
</dbReference>
<dbReference type="InterPro" id="IPR002172">
    <property type="entry name" value="LDrepeatLR_classA_rpt"/>
</dbReference>
<evidence type="ECO:0000313" key="4">
    <source>
        <dbReference type="EMBL" id="KAF0287079.1"/>
    </source>
</evidence>
<keyword evidence="5" id="KW-1185">Reference proteome</keyword>
<evidence type="ECO:0000313" key="5">
    <source>
        <dbReference type="Proteomes" id="UP000440578"/>
    </source>
</evidence>
<feature type="region of interest" description="Disordered" evidence="3">
    <location>
        <begin position="100"/>
        <end position="151"/>
    </location>
</feature>
<gene>
    <name evidence="4" type="ORF">FJT64_014443</name>
</gene>
<evidence type="ECO:0000256" key="1">
    <source>
        <dbReference type="ARBA" id="ARBA00023157"/>
    </source>
</evidence>
<accession>A0A6A4V1T7</accession>
<dbReference type="Gene3D" id="4.10.400.10">
    <property type="entry name" value="Low-density Lipoprotein Receptor"/>
    <property type="match status" value="1"/>
</dbReference>
<dbReference type="AlphaFoldDB" id="A0A6A4V1T7"/>
<dbReference type="GO" id="GO:0043410">
    <property type="term" value="P:positive regulation of MAPK cascade"/>
    <property type="evidence" value="ECO:0007669"/>
    <property type="project" value="TreeGrafter"/>
</dbReference>
<dbReference type="SUPFAM" id="SSF57424">
    <property type="entry name" value="LDL receptor-like module"/>
    <property type="match status" value="1"/>
</dbReference>
<evidence type="ECO:0000256" key="3">
    <source>
        <dbReference type="SAM" id="MobiDB-lite"/>
    </source>
</evidence>
<proteinExistence type="predicted"/>
<comment type="caution">
    <text evidence="4">The sequence shown here is derived from an EMBL/GenBank/DDBJ whole genome shotgun (WGS) entry which is preliminary data.</text>
</comment>
<organism evidence="4 5">
    <name type="scientific">Amphibalanus amphitrite</name>
    <name type="common">Striped barnacle</name>
    <name type="synonym">Balanus amphitrite</name>
    <dbReference type="NCBI Taxonomy" id="1232801"/>
    <lineage>
        <taxon>Eukaryota</taxon>
        <taxon>Metazoa</taxon>
        <taxon>Ecdysozoa</taxon>
        <taxon>Arthropoda</taxon>
        <taxon>Crustacea</taxon>
        <taxon>Multicrustacea</taxon>
        <taxon>Cirripedia</taxon>
        <taxon>Thoracica</taxon>
        <taxon>Thoracicalcarea</taxon>
        <taxon>Balanomorpha</taxon>
        <taxon>Balanoidea</taxon>
        <taxon>Balanidae</taxon>
        <taxon>Amphibalaninae</taxon>
        <taxon>Amphibalanus</taxon>
    </lineage>
</organism>
<reference evidence="4 5" key="1">
    <citation type="submission" date="2019-07" db="EMBL/GenBank/DDBJ databases">
        <title>Draft genome assembly of a fouling barnacle, Amphibalanus amphitrite (Darwin, 1854): The first reference genome for Thecostraca.</title>
        <authorList>
            <person name="Kim W."/>
        </authorList>
    </citation>
    <scope>NUCLEOTIDE SEQUENCE [LARGE SCALE GENOMIC DNA]</scope>
    <source>
        <strain evidence="4">SNU_AA5</strain>
        <tissue evidence="4">Soma without cirri and trophi</tissue>
    </source>
</reference>
<comment type="caution">
    <text evidence="2">Lacks conserved residue(s) required for the propagation of feature annotation.</text>
</comment>
<feature type="compositionally biased region" description="Basic and acidic residues" evidence="3">
    <location>
        <begin position="106"/>
        <end position="122"/>
    </location>
</feature>
<sequence length="243" mass="25902">MGSAVVRGAAGALAVLTVMTVSVDLIQGRAAPRQQLPLHLLSVAAALRDVEATLAGEAQQLSKEAAALSGGAARDAGLPRDEGTLSGAAADLSGAAAVSSGTESFWDDHEDRTEDSPLERPPRPAVDSAEFAEYSGRTSRPRRSKKGRRRGGLRLGREEYQFWLRSGECRKTTNGEEQFFCPSPDSSGAWRCTTADTLCDGKRDCPGGEDEHGTACLFYKAISDQLSTVANHVLKLNTHHRAH</sequence>
<dbReference type="GO" id="GO:0043195">
    <property type="term" value="C:terminal bouton"/>
    <property type="evidence" value="ECO:0007669"/>
    <property type="project" value="TreeGrafter"/>
</dbReference>
<dbReference type="CDD" id="cd00112">
    <property type="entry name" value="LDLa"/>
    <property type="match status" value="1"/>
</dbReference>